<organism evidence="1 2">
    <name type="scientific">Candida boidinii</name>
    <name type="common">Yeast</name>
    <dbReference type="NCBI Taxonomy" id="5477"/>
    <lineage>
        <taxon>Eukaryota</taxon>
        <taxon>Fungi</taxon>
        <taxon>Dikarya</taxon>
        <taxon>Ascomycota</taxon>
        <taxon>Saccharomycotina</taxon>
        <taxon>Pichiomycetes</taxon>
        <taxon>Pichiales</taxon>
        <taxon>Pichiaceae</taxon>
        <taxon>Ogataea</taxon>
        <taxon>Ogataea/Candida clade</taxon>
    </lineage>
</organism>
<name>A0ACB5U294_CANBO</name>
<evidence type="ECO:0000313" key="1">
    <source>
        <dbReference type="EMBL" id="GMF00384.1"/>
    </source>
</evidence>
<comment type="caution">
    <text evidence="1">The sequence shown here is derived from an EMBL/GenBank/DDBJ whole genome shotgun (WGS) entry which is preliminary data.</text>
</comment>
<gene>
    <name evidence="1" type="ORF">Cboi01_000554300</name>
</gene>
<accession>A0ACB5U294</accession>
<protein>
    <submittedName>
        <fullName evidence="1">Unnamed protein product</fullName>
    </submittedName>
</protein>
<reference evidence="1" key="1">
    <citation type="submission" date="2023-04" db="EMBL/GenBank/DDBJ databases">
        <title>Candida boidinii NBRC 1967.</title>
        <authorList>
            <person name="Ichikawa N."/>
            <person name="Sato H."/>
            <person name="Tonouchi N."/>
        </authorList>
    </citation>
    <scope>NUCLEOTIDE SEQUENCE</scope>
    <source>
        <strain evidence="1">NBRC 1967</strain>
    </source>
</reference>
<dbReference type="EMBL" id="BSXV01004384">
    <property type="protein sequence ID" value="GMF00384.1"/>
    <property type="molecule type" value="Genomic_DNA"/>
</dbReference>
<evidence type="ECO:0000313" key="2">
    <source>
        <dbReference type="Proteomes" id="UP001165101"/>
    </source>
</evidence>
<keyword evidence="2" id="KW-1185">Reference proteome</keyword>
<sequence>MSNPEITSASALNVPRETLPAVLFDGSFTRAGGDALKFSRHLQGDIQCKESVGIKMTDAQKIMQFRSRLRGDAFNWFFSLGDVTGWSYDMILDKFRLAFHPINYDHEIVEKLRKYKQGNKTTAKFIAGFRNIYYELSTASIYEEEVVKIILQNFHPEIYYCLSRDTYRTMDTICSDAMKMDAICWRAGKLSSIRNAQRGKDSDGDTIMDVNSFRARRNPRQNRRGPLRCFRCKKPGHFKKDCPQNNSSGGGQSSPSPKTEC</sequence>
<dbReference type="Proteomes" id="UP001165101">
    <property type="component" value="Unassembled WGS sequence"/>
</dbReference>
<proteinExistence type="predicted"/>